<dbReference type="AlphaFoldDB" id="A0A7J6NLN2"/>
<organism evidence="1 2">
    <name type="scientific">Perkinsus olseni</name>
    <name type="common">Perkinsus atlanticus</name>
    <dbReference type="NCBI Taxonomy" id="32597"/>
    <lineage>
        <taxon>Eukaryota</taxon>
        <taxon>Sar</taxon>
        <taxon>Alveolata</taxon>
        <taxon>Perkinsozoa</taxon>
        <taxon>Perkinsea</taxon>
        <taxon>Perkinsida</taxon>
        <taxon>Perkinsidae</taxon>
        <taxon>Perkinsus</taxon>
    </lineage>
</organism>
<accession>A0A7J6NLN2</accession>
<comment type="caution">
    <text evidence="1">The sequence shown here is derived from an EMBL/GenBank/DDBJ whole genome shotgun (WGS) entry which is preliminary data.</text>
</comment>
<reference evidence="1 2" key="1">
    <citation type="submission" date="2020-04" db="EMBL/GenBank/DDBJ databases">
        <title>Perkinsus olseni comparative genomics.</title>
        <authorList>
            <person name="Bogema D.R."/>
        </authorList>
    </citation>
    <scope>NUCLEOTIDE SEQUENCE [LARGE SCALE GENOMIC DNA]</scope>
    <source>
        <strain evidence="1">00978-12</strain>
    </source>
</reference>
<evidence type="ECO:0000313" key="1">
    <source>
        <dbReference type="EMBL" id="KAF4684001.1"/>
    </source>
</evidence>
<dbReference type="EMBL" id="JABANP010000334">
    <property type="protein sequence ID" value="KAF4684001.1"/>
    <property type="molecule type" value="Genomic_DNA"/>
</dbReference>
<sequence>MGLFSGFPPLEKADPSWCYFTNSNMREDRKSLWIIVKPDYALQTLYIICPKTSQWDTFQADFSADAALARYYPSGHDKWPEWRREDERYNNYGEDDPIMDPLGVNFSLKLSAGKTKKPEKVCSEVLRALQKKYGSYKGMCGRYREAIVGPLRLCQQHQIAYSAFRKNGSLATRSTNSEDLPAIFPTKCTFYPKAKILIASESLQYHIDPELLKLNIG</sequence>
<protein>
    <submittedName>
        <fullName evidence="1">Uncharacterized protein</fullName>
    </submittedName>
</protein>
<name>A0A7J6NLN2_PEROL</name>
<evidence type="ECO:0000313" key="2">
    <source>
        <dbReference type="Proteomes" id="UP000541610"/>
    </source>
</evidence>
<proteinExistence type="predicted"/>
<gene>
    <name evidence="1" type="ORF">FOZ60_008367</name>
</gene>
<dbReference type="Proteomes" id="UP000541610">
    <property type="component" value="Unassembled WGS sequence"/>
</dbReference>